<dbReference type="SMART" id="SM00363">
    <property type="entry name" value="S4"/>
    <property type="match status" value="1"/>
</dbReference>
<evidence type="ECO:0000259" key="2">
    <source>
        <dbReference type="SMART" id="SM00363"/>
    </source>
</evidence>
<dbReference type="EMBL" id="PNHE01000005">
    <property type="protein sequence ID" value="PMC58890.1"/>
    <property type="molecule type" value="Genomic_DNA"/>
</dbReference>
<dbReference type="SUPFAM" id="SSF55174">
    <property type="entry name" value="Alpha-L RNA-binding motif"/>
    <property type="match status" value="1"/>
</dbReference>
<dbReference type="Proteomes" id="UP000235682">
    <property type="component" value="Unassembled WGS sequence"/>
</dbReference>
<keyword evidence="1" id="KW-0694">RNA-binding</keyword>
<dbReference type="InterPro" id="IPR048443">
    <property type="entry name" value="RqcP2_N"/>
</dbReference>
<dbReference type="STRING" id="84521.SAMN04487994_101817"/>
<accession>A0A1G8LA00</accession>
<evidence type="ECO:0000313" key="4">
    <source>
        <dbReference type="Proteomes" id="UP000235682"/>
    </source>
</evidence>
<evidence type="ECO:0000256" key="1">
    <source>
        <dbReference type="PROSITE-ProRule" id="PRU00182"/>
    </source>
</evidence>
<dbReference type="Pfam" id="PF21278">
    <property type="entry name" value="YlmH_1st"/>
    <property type="match status" value="1"/>
</dbReference>
<proteinExistence type="predicted"/>
<evidence type="ECO:0000313" key="3">
    <source>
        <dbReference type="EMBL" id="PMC58890.1"/>
    </source>
</evidence>
<reference evidence="3 4" key="1">
    <citation type="submission" date="2017-09" db="EMBL/GenBank/DDBJ databases">
        <title>Bacterial strain isolated from the female urinary microbiota.</title>
        <authorList>
            <person name="Thomas-White K."/>
            <person name="Kumar N."/>
            <person name="Forster S."/>
            <person name="Putonti C."/>
            <person name="Lawley T."/>
            <person name="Wolfe A.J."/>
        </authorList>
    </citation>
    <scope>NUCLEOTIDE SEQUENCE [LARGE SCALE GENOMIC DNA]</scope>
    <source>
        <strain evidence="3 4">UMB0852</strain>
    </source>
</reference>
<name>A0A1G8LA00_9LACT</name>
<dbReference type="InterPro" id="IPR036986">
    <property type="entry name" value="S4_RNA-bd_sf"/>
</dbReference>
<dbReference type="PROSITE" id="PS50889">
    <property type="entry name" value="S4"/>
    <property type="match status" value="1"/>
</dbReference>
<dbReference type="InterPro" id="IPR040591">
    <property type="entry name" value="RqcP2_RBD"/>
</dbReference>
<dbReference type="Gene3D" id="3.30.1370.160">
    <property type="match status" value="1"/>
</dbReference>
<dbReference type="GO" id="GO:0003723">
    <property type="term" value="F:RNA binding"/>
    <property type="evidence" value="ECO:0007669"/>
    <property type="project" value="UniProtKB-KW"/>
</dbReference>
<protein>
    <submittedName>
        <fullName evidence="3">RNA-binding protein</fullName>
    </submittedName>
</protein>
<comment type="caution">
    <text evidence="3">The sequence shown here is derived from an EMBL/GenBank/DDBJ whole genome shotgun (WGS) entry which is preliminary data.</text>
</comment>
<dbReference type="OrthoDB" id="9812787at2"/>
<dbReference type="Pfam" id="PF17774">
    <property type="entry name" value="YlmH_RBD"/>
    <property type="match status" value="1"/>
</dbReference>
<sequence>MSKAIYQHYRPQEYAFIDQVLGWCLQVQDRYTPFVTAFLTPREQTITQQLVSRYDDLSVGFFGGHKTAERQKAIIYPEYFEPKESDYHLALVEIEYPRKFNTLSHPQVLGTLMSLGIERERLGDIITNGADWQFFIDETLVDYVKQQIDKIGQMGVKLNQLSSSKVLTPNIYWIEETAIVTSLRIDALISSVYNFSRQQAKTLIERGDVKLNFMTIERINEEVALNDMISVRRQGRFKVQSLEGVTRKDNLRVSILKLSDKK</sequence>
<gene>
    <name evidence="3" type="ORF">CJ205_02235</name>
</gene>
<keyword evidence="4" id="KW-1185">Reference proteome</keyword>
<dbReference type="RefSeq" id="WP_092085136.1">
    <property type="nucleotide sequence ID" value="NZ_FNEL01000018.1"/>
</dbReference>
<dbReference type="InterPro" id="IPR002942">
    <property type="entry name" value="S4_RNA-bd"/>
</dbReference>
<feature type="domain" description="RNA-binding S4" evidence="2">
    <location>
        <begin position="183"/>
        <end position="243"/>
    </location>
</feature>
<dbReference type="AlphaFoldDB" id="A0A1G8LA00"/>
<organism evidence="3 4">
    <name type="scientific">Dolosicoccus paucivorans</name>
    <dbReference type="NCBI Taxonomy" id="84521"/>
    <lineage>
        <taxon>Bacteria</taxon>
        <taxon>Bacillati</taxon>
        <taxon>Bacillota</taxon>
        <taxon>Bacilli</taxon>
        <taxon>Lactobacillales</taxon>
        <taxon>Aerococcaceae</taxon>
        <taxon>Dolosicoccus</taxon>
    </lineage>
</organism>
<dbReference type="Gene3D" id="3.10.290.10">
    <property type="entry name" value="RNA-binding S4 domain"/>
    <property type="match status" value="1"/>
</dbReference>
<dbReference type="Gene3D" id="3.30.70.330">
    <property type="match status" value="1"/>
</dbReference>
<dbReference type="CDD" id="cd00165">
    <property type="entry name" value="S4"/>
    <property type="match status" value="1"/>
</dbReference>
<dbReference type="InterPro" id="IPR012677">
    <property type="entry name" value="Nucleotide-bd_a/b_plait_sf"/>
</dbReference>